<dbReference type="Pfam" id="PF13181">
    <property type="entry name" value="TPR_8"/>
    <property type="match status" value="1"/>
</dbReference>
<protein>
    <submittedName>
        <fullName evidence="4">Tetratricopeptide repeat protein</fullName>
    </submittedName>
</protein>
<dbReference type="AlphaFoldDB" id="A0A5C8GL67"/>
<dbReference type="Proteomes" id="UP000321612">
    <property type="component" value="Unassembled WGS sequence"/>
</dbReference>
<evidence type="ECO:0000256" key="2">
    <source>
        <dbReference type="ARBA" id="ARBA00022803"/>
    </source>
</evidence>
<evidence type="ECO:0000313" key="4">
    <source>
        <dbReference type="EMBL" id="TXJ62469.1"/>
    </source>
</evidence>
<dbReference type="InterPro" id="IPR019734">
    <property type="entry name" value="TPR_rpt"/>
</dbReference>
<keyword evidence="2 3" id="KW-0802">TPR repeat</keyword>
<gene>
    <name evidence="4" type="ORF">ETF27_04440</name>
</gene>
<dbReference type="PROSITE" id="PS50005">
    <property type="entry name" value="TPR"/>
    <property type="match status" value="2"/>
</dbReference>
<reference evidence="5" key="1">
    <citation type="submission" date="2019-05" db="EMBL/GenBank/DDBJ databases">
        <title>Prevotella brunnea sp. nov., isolated from a wound of a patient.</title>
        <authorList>
            <person name="Buhl M."/>
        </authorList>
    </citation>
    <scope>NUCLEOTIDE SEQUENCE [LARGE SCALE GENOMIC DNA]</scope>
    <source>
        <strain evidence="5">A2672</strain>
    </source>
</reference>
<sequence length="220" mass="25961">MIRCFVICLLAIITLPLSAQYNIKKLMGEGRKMLDMGYYVASLQIFNRIVALKPNLYEAWYLMALSKYRLEDYKGAYEDCGKALELQPYIADIFELYGMACIREEQYDSAVVAYTKALEINPDNRDYWYNRAYSFYMGNYTKEALSQLDYILKRWQSFELAATLREEIRLGRKPRQNPSGTVRTEWLKLNTLNKGSWLMQQINEDVETKEKHRPISIRLH</sequence>
<dbReference type="PANTHER" id="PTHR44943">
    <property type="entry name" value="CELLULOSE SYNTHASE OPERON PROTEIN C"/>
    <property type="match status" value="1"/>
</dbReference>
<dbReference type="OrthoDB" id="712930at2"/>
<feature type="repeat" description="TPR" evidence="3">
    <location>
        <begin position="91"/>
        <end position="124"/>
    </location>
</feature>
<dbReference type="InterPro" id="IPR011990">
    <property type="entry name" value="TPR-like_helical_dom_sf"/>
</dbReference>
<proteinExistence type="predicted"/>
<evidence type="ECO:0000256" key="1">
    <source>
        <dbReference type="ARBA" id="ARBA00022737"/>
    </source>
</evidence>
<feature type="repeat" description="TPR" evidence="3">
    <location>
        <begin position="57"/>
        <end position="90"/>
    </location>
</feature>
<dbReference type="Gene3D" id="1.25.40.10">
    <property type="entry name" value="Tetratricopeptide repeat domain"/>
    <property type="match status" value="2"/>
</dbReference>
<accession>A0A5C8GL67</accession>
<dbReference type="EMBL" id="SDIK01000029">
    <property type="protein sequence ID" value="TXJ62469.1"/>
    <property type="molecule type" value="Genomic_DNA"/>
</dbReference>
<dbReference type="SMART" id="SM00028">
    <property type="entry name" value="TPR"/>
    <property type="match status" value="2"/>
</dbReference>
<dbReference type="PANTHER" id="PTHR44943:SF8">
    <property type="entry name" value="TPR REPEAT-CONTAINING PROTEIN MJ0263"/>
    <property type="match status" value="1"/>
</dbReference>
<name>A0A5C8GL67_9BACT</name>
<dbReference type="InterPro" id="IPR051685">
    <property type="entry name" value="Ycf3/AcsC/BcsC/TPR_MFPF"/>
</dbReference>
<comment type="caution">
    <text evidence="4">The sequence shown here is derived from an EMBL/GenBank/DDBJ whole genome shotgun (WGS) entry which is preliminary data.</text>
</comment>
<dbReference type="SUPFAM" id="SSF48452">
    <property type="entry name" value="TPR-like"/>
    <property type="match status" value="1"/>
</dbReference>
<dbReference type="Pfam" id="PF13414">
    <property type="entry name" value="TPR_11"/>
    <property type="match status" value="1"/>
</dbReference>
<keyword evidence="5" id="KW-1185">Reference proteome</keyword>
<evidence type="ECO:0000256" key="3">
    <source>
        <dbReference type="PROSITE-ProRule" id="PRU00339"/>
    </source>
</evidence>
<evidence type="ECO:0000313" key="5">
    <source>
        <dbReference type="Proteomes" id="UP000321612"/>
    </source>
</evidence>
<keyword evidence="1" id="KW-0677">Repeat</keyword>
<organism evidence="4 5">
    <name type="scientific">Prevotella brunnea</name>
    <dbReference type="NCBI Taxonomy" id="2508867"/>
    <lineage>
        <taxon>Bacteria</taxon>
        <taxon>Pseudomonadati</taxon>
        <taxon>Bacteroidota</taxon>
        <taxon>Bacteroidia</taxon>
        <taxon>Bacteroidales</taxon>
        <taxon>Prevotellaceae</taxon>
        <taxon>Prevotella</taxon>
    </lineage>
</organism>
<dbReference type="RefSeq" id="WP_147785546.1">
    <property type="nucleotide sequence ID" value="NZ_SDIK01000029.1"/>
</dbReference>